<protein>
    <submittedName>
        <fullName evidence="2">Uncharacterized protein</fullName>
    </submittedName>
</protein>
<reference evidence="2" key="1">
    <citation type="journal article" date="2018" name="Genome Biol. Evol.">
        <title>Two Groups of Cocirculating, Epidemic Clostridiodes difficile Strains Microdiversify through Different Mechanisms.</title>
        <authorList>
            <person name="Murillo T."/>
            <person name="Ramirez-Vargas G."/>
            <person name="Riedel T."/>
            <person name="Overmann J."/>
            <person name="Andersen J.M."/>
            <person name="Guzman-Verri C."/>
            <person name="Chaves-Olarte E."/>
            <person name="Rodriguez C."/>
        </authorList>
    </citation>
    <scope>NUCLEOTIDE SEQUENCE</scope>
    <source>
        <strain evidence="2">LIBA-6289</strain>
        <plasmid evidence="2">LIBA6289</plasmid>
    </source>
</reference>
<evidence type="ECO:0000256" key="1">
    <source>
        <dbReference type="SAM" id="Phobius"/>
    </source>
</evidence>
<sequence length="236" mass="28372">MKNKNINLQKNNTKEEESVLRKIYMNLKKPFKFIFNKIRAIIEDFLDNPIVRISFLIVAFILMICFLKFSWSELENEYENRYQSNFQLDFDTENEIVENIKDNKSVDLKKIIDIDFDKVYICSSYSIVKEKVKDISFISYIEQKSDEETKEDSSFNILSFNIFNKDKKDVDSKSPYNDKDYNYLVFMNENNKVIKFVPLNKDYEILDTNFKEYNNKNTIFEFEVKETGEKTVYKLK</sequence>
<accession>A0A2R4NC55</accession>
<dbReference type="EMBL" id="MF547664">
    <property type="protein sequence ID" value="AVX33711.1"/>
    <property type="molecule type" value="Genomic_DNA"/>
</dbReference>
<feature type="transmembrane region" description="Helical" evidence="1">
    <location>
        <begin position="49"/>
        <end position="71"/>
    </location>
</feature>
<evidence type="ECO:0000313" key="2">
    <source>
        <dbReference type="EMBL" id="AVX33711.1"/>
    </source>
</evidence>
<organism evidence="2">
    <name type="scientific">Clostridioides difficile</name>
    <name type="common">Peptoclostridium difficile</name>
    <dbReference type="NCBI Taxonomy" id="1496"/>
    <lineage>
        <taxon>Bacteria</taxon>
        <taxon>Bacillati</taxon>
        <taxon>Bacillota</taxon>
        <taxon>Clostridia</taxon>
        <taxon>Peptostreptococcales</taxon>
        <taxon>Peptostreptococcaceae</taxon>
        <taxon>Clostridioides</taxon>
    </lineage>
</organism>
<name>A0A2R4NC55_CLODI</name>
<geneLocation type="plasmid" evidence="2">
    <name>LIBA6289</name>
</geneLocation>
<dbReference type="AlphaFoldDB" id="A0A2R4NC55"/>
<keyword evidence="1" id="KW-0812">Transmembrane</keyword>
<keyword evidence="1" id="KW-1133">Transmembrane helix</keyword>
<gene>
    <name evidence="2" type="ORF">plasmid_LIBA6289_00026</name>
</gene>
<proteinExistence type="predicted"/>
<keyword evidence="2" id="KW-0614">Plasmid</keyword>
<keyword evidence="1" id="KW-0472">Membrane</keyword>
<dbReference type="RefSeq" id="WP_172692581.1">
    <property type="nucleotide sequence ID" value="NZ_MF547664.1"/>
</dbReference>